<evidence type="ECO:0000313" key="4">
    <source>
        <dbReference type="Proteomes" id="UP000053257"/>
    </source>
</evidence>
<organism evidence="3 4">
    <name type="scientific">Phlebiopsis gigantea (strain 11061_1 CR5-6)</name>
    <name type="common">White-rot fungus</name>
    <name type="synonym">Peniophora gigantea</name>
    <dbReference type="NCBI Taxonomy" id="745531"/>
    <lineage>
        <taxon>Eukaryota</taxon>
        <taxon>Fungi</taxon>
        <taxon>Dikarya</taxon>
        <taxon>Basidiomycota</taxon>
        <taxon>Agaricomycotina</taxon>
        <taxon>Agaricomycetes</taxon>
        <taxon>Polyporales</taxon>
        <taxon>Phanerochaetaceae</taxon>
        <taxon>Phlebiopsis</taxon>
    </lineage>
</organism>
<dbReference type="PANTHER" id="PTHR13832:SF792">
    <property type="entry name" value="GM14286P"/>
    <property type="match status" value="1"/>
</dbReference>
<proteinExistence type="predicted"/>
<sequence>MAIRPAISALSPAQPRRRERTAAGLDSTRRAPWPSGRRVSEEQNPAQAPQGLAASAHGSPVPTCAQYIRPSLPSRHSAVAGASAHSGWATPANRATGANLVQLRTIHSSLRKDSWQERRSTGTLGCHHLLWLAIKAQTLVRPEAVQPAHILPDLGTASVQDPSSRRPTLCATHEKPSMARQVVQLLPATAHDKRAALEEVKDFSYTDMGYGGDMRWTYKVLCEPALSDELQRIARPQQMGSIDSVTFQPCQAYEQRSQDRHVVQRWRFPGGDWTFTAVFDGHVNHDAVDYVAERLPTLVRTSLEATLEQSRSSLPPPERISDLLSQAIVHIDDAITSDFVSLFPQEGSGMPPDVMKTYINDTASGGACHVRVSRMLGGTTALLTLLHEASDNFWVTNLGDSCAVLGVWTGSRWKGTLVNSIHNGGNALERDRVVSEHPGENECMVTDRILGWLAPTRAIGDGWLKLPRAYTERVFAHLDTQWVPRDALPRYVARLQTPPYVSCTPEVYHRRVRRRADGGSAPCDAFLMTCSDGVLDLARPEPVRLSQSLVDHWAGVIGRAMHPPDGGGRDADGAGANLALALLRDCIGGDDVCLVSRNLTVEMEERWMDDITIIVQNLS</sequence>
<feature type="region of interest" description="Disordered" evidence="1">
    <location>
        <begin position="1"/>
        <end position="59"/>
    </location>
</feature>
<dbReference type="STRING" id="745531.A0A0C3RXI2"/>
<dbReference type="OrthoDB" id="420076at2759"/>
<dbReference type="InterPro" id="IPR036457">
    <property type="entry name" value="PPM-type-like_dom_sf"/>
</dbReference>
<dbReference type="InterPro" id="IPR001932">
    <property type="entry name" value="PPM-type_phosphatase-like_dom"/>
</dbReference>
<accession>A0A0C3RXI2</accession>
<dbReference type="GO" id="GO:0004741">
    <property type="term" value="F:[pyruvate dehydrogenase (acetyl-transferring)]-phosphatase activity"/>
    <property type="evidence" value="ECO:0007669"/>
    <property type="project" value="TreeGrafter"/>
</dbReference>
<dbReference type="Pfam" id="PF00481">
    <property type="entry name" value="PP2C"/>
    <property type="match status" value="1"/>
</dbReference>
<dbReference type="SUPFAM" id="SSF81606">
    <property type="entry name" value="PP2C-like"/>
    <property type="match status" value="1"/>
</dbReference>
<dbReference type="EMBL" id="KN840514">
    <property type="protein sequence ID" value="KIP06596.1"/>
    <property type="molecule type" value="Genomic_DNA"/>
</dbReference>
<evidence type="ECO:0000259" key="2">
    <source>
        <dbReference type="PROSITE" id="PS51746"/>
    </source>
</evidence>
<dbReference type="InterPro" id="IPR015655">
    <property type="entry name" value="PP2C"/>
</dbReference>
<dbReference type="SMART" id="SM00332">
    <property type="entry name" value="PP2Cc"/>
    <property type="match status" value="1"/>
</dbReference>
<dbReference type="GO" id="GO:0005739">
    <property type="term" value="C:mitochondrion"/>
    <property type="evidence" value="ECO:0007669"/>
    <property type="project" value="TreeGrafter"/>
</dbReference>
<protein>
    <recommendedName>
        <fullName evidence="2">PPM-type phosphatase domain-containing protein</fullName>
    </recommendedName>
</protein>
<reference evidence="3 4" key="1">
    <citation type="journal article" date="2014" name="PLoS Genet.">
        <title>Analysis of the Phlebiopsis gigantea genome, transcriptome and secretome provides insight into its pioneer colonization strategies of wood.</title>
        <authorList>
            <person name="Hori C."/>
            <person name="Ishida T."/>
            <person name="Igarashi K."/>
            <person name="Samejima M."/>
            <person name="Suzuki H."/>
            <person name="Master E."/>
            <person name="Ferreira P."/>
            <person name="Ruiz-Duenas F.J."/>
            <person name="Held B."/>
            <person name="Canessa P."/>
            <person name="Larrondo L.F."/>
            <person name="Schmoll M."/>
            <person name="Druzhinina I.S."/>
            <person name="Kubicek C.P."/>
            <person name="Gaskell J.A."/>
            <person name="Kersten P."/>
            <person name="St John F."/>
            <person name="Glasner J."/>
            <person name="Sabat G."/>
            <person name="Splinter BonDurant S."/>
            <person name="Syed K."/>
            <person name="Yadav J."/>
            <person name="Mgbeahuruike A.C."/>
            <person name="Kovalchuk A."/>
            <person name="Asiegbu F.O."/>
            <person name="Lackner G."/>
            <person name="Hoffmeister D."/>
            <person name="Rencoret J."/>
            <person name="Gutierrez A."/>
            <person name="Sun H."/>
            <person name="Lindquist E."/>
            <person name="Barry K."/>
            <person name="Riley R."/>
            <person name="Grigoriev I.V."/>
            <person name="Henrissat B."/>
            <person name="Kues U."/>
            <person name="Berka R.M."/>
            <person name="Martinez A.T."/>
            <person name="Covert S.F."/>
            <person name="Blanchette R.A."/>
            <person name="Cullen D."/>
        </authorList>
    </citation>
    <scope>NUCLEOTIDE SEQUENCE [LARGE SCALE GENOMIC DNA]</scope>
    <source>
        <strain evidence="3 4">11061_1 CR5-6</strain>
    </source>
</reference>
<dbReference type="Proteomes" id="UP000053257">
    <property type="component" value="Unassembled WGS sequence"/>
</dbReference>
<dbReference type="Gene3D" id="3.60.40.10">
    <property type="entry name" value="PPM-type phosphatase domain"/>
    <property type="match status" value="1"/>
</dbReference>
<feature type="domain" description="PPM-type phosphatase" evidence="2">
    <location>
        <begin position="249"/>
        <end position="618"/>
    </location>
</feature>
<dbReference type="HOGENOM" id="CLU_020130_0_0_1"/>
<dbReference type="AlphaFoldDB" id="A0A0C3RXI2"/>
<dbReference type="CDD" id="cd00143">
    <property type="entry name" value="PP2Cc"/>
    <property type="match status" value="1"/>
</dbReference>
<dbReference type="PROSITE" id="PS51746">
    <property type="entry name" value="PPM_2"/>
    <property type="match status" value="1"/>
</dbReference>
<evidence type="ECO:0000256" key="1">
    <source>
        <dbReference type="SAM" id="MobiDB-lite"/>
    </source>
</evidence>
<evidence type="ECO:0000313" key="3">
    <source>
        <dbReference type="EMBL" id="KIP06596.1"/>
    </source>
</evidence>
<gene>
    <name evidence="3" type="ORF">PHLGIDRAFT_118816</name>
</gene>
<keyword evidence="4" id="KW-1185">Reference proteome</keyword>
<dbReference type="PANTHER" id="PTHR13832">
    <property type="entry name" value="PROTEIN PHOSPHATASE 2C"/>
    <property type="match status" value="1"/>
</dbReference>
<name>A0A0C3RXI2_PHLG1</name>